<evidence type="ECO:0000313" key="4">
    <source>
        <dbReference type="Proteomes" id="UP001321475"/>
    </source>
</evidence>
<name>A0ABN6XEY5_9CELL</name>
<evidence type="ECO:0000256" key="2">
    <source>
        <dbReference type="SAM" id="Phobius"/>
    </source>
</evidence>
<sequence length="343" mass="36283">MLSPVLVTMVALSLWGAWSLYSNQQVNFEVLGGAVALGGAAIWALWGAIAIGAIVLLQRYARRPVWTIVLALCWGGLAATYFGGLANDAMSTITQSASGADSTVWTTGPVIEETIKAVGVIGLALVPVLRRFGPADGLFYGVLVGAGFQVVEDYVYTIVSAMEAGDSPWGGMLSTVVLRGGFGALSHLVWTGLLGAGIGWVASGGRHGRGLRILGAVGLFVLAVALHAADDLFASNSQIALTLAVDVLGLVILLVLLVRVQKSERRRLAALADDHDGWGVVDRADVTEPHDRAGRRRERLALRYAYAADQFGPESRYARKAASRVGPGTPDDHDSPRRHQPSH</sequence>
<gene>
    <name evidence="3" type="ORF">GCM10025865_27210</name>
</gene>
<dbReference type="EMBL" id="AP027729">
    <property type="protein sequence ID" value="BDZ43422.1"/>
    <property type="molecule type" value="Genomic_DNA"/>
</dbReference>
<feature type="transmembrane region" description="Helical" evidence="2">
    <location>
        <begin position="35"/>
        <end position="57"/>
    </location>
</feature>
<feature type="transmembrane region" description="Helical" evidence="2">
    <location>
        <begin position="213"/>
        <end position="233"/>
    </location>
</feature>
<evidence type="ECO:0000313" key="3">
    <source>
        <dbReference type="EMBL" id="BDZ43422.1"/>
    </source>
</evidence>
<reference evidence="4" key="1">
    <citation type="journal article" date="2019" name="Int. J. Syst. Evol. Microbiol.">
        <title>The Global Catalogue of Microorganisms (GCM) 10K type strain sequencing project: providing services to taxonomists for standard genome sequencing and annotation.</title>
        <authorList>
            <consortium name="The Broad Institute Genomics Platform"/>
            <consortium name="The Broad Institute Genome Sequencing Center for Infectious Disease"/>
            <person name="Wu L."/>
            <person name="Ma J."/>
        </authorList>
    </citation>
    <scope>NUCLEOTIDE SEQUENCE [LARGE SCALE GENOMIC DNA]</scope>
    <source>
        <strain evidence="4">NBRC 108565</strain>
    </source>
</reference>
<feature type="transmembrane region" description="Helical" evidence="2">
    <location>
        <begin position="64"/>
        <end position="84"/>
    </location>
</feature>
<feature type="transmembrane region" description="Helical" evidence="2">
    <location>
        <begin position="176"/>
        <end position="201"/>
    </location>
</feature>
<organism evidence="3 4">
    <name type="scientific">Paraoerskovia sediminicola</name>
    <dbReference type="NCBI Taxonomy" id="1138587"/>
    <lineage>
        <taxon>Bacteria</taxon>
        <taxon>Bacillati</taxon>
        <taxon>Actinomycetota</taxon>
        <taxon>Actinomycetes</taxon>
        <taxon>Micrococcales</taxon>
        <taxon>Cellulomonadaceae</taxon>
        <taxon>Paraoerskovia</taxon>
    </lineage>
</organism>
<keyword evidence="2" id="KW-0472">Membrane</keyword>
<dbReference type="InterPro" id="IPR026898">
    <property type="entry name" value="PrsW"/>
</dbReference>
<dbReference type="Pfam" id="PF13367">
    <property type="entry name" value="PrsW-protease"/>
    <property type="match status" value="1"/>
</dbReference>
<keyword evidence="2" id="KW-1133">Transmembrane helix</keyword>
<proteinExistence type="predicted"/>
<feature type="transmembrane region" description="Helical" evidence="2">
    <location>
        <begin position="239"/>
        <end position="258"/>
    </location>
</feature>
<dbReference type="PANTHER" id="PTHR36844">
    <property type="entry name" value="PROTEASE PRSW"/>
    <property type="match status" value="1"/>
</dbReference>
<keyword evidence="4" id="KW-1185">Reference proteome</keyword>
<evidence type="ECO:0008006" key="5">
    <source>
        <dbReference type="Google" id="ProtNLM"/>
    </source>
</evidence>
<keyword evidence="2" id="KW-0812">Transmembrane</keyword>
<dbReference type="Proteomes" id="UP001321475">
    <property type="component" value="Chromosome"/>
</dbReference>
<accession>A0ABN6XEY5</accession>
<dbReference type="PANTHER" id="PTHR36844:SF1">
    <property type="entry name" value="PROTEASE PRSW"/>
    <property type="match status" value="1"/>
</dbReference>
<protein>
    <recommendedName>
        <fullName evidence="5">Membrane proteinase PrsW, cleaves anti-sigma factor RsiW, M82 family</fullName>
    </recommendedName>
</protein>
<feature type="region of interest" description="Disordered" evidence="1">
    <location>
        <begin position="315"/>
        <end position="343"/>
    </location>
</feature>
<evidence type="ECO:0000256" key="1">
    <source>
        <dbReference type="SAM" id="MobiDB-lite"/>
    </source>
</evidence>